<dbReference type="InterPro" id="IPR009014">
    <property type="entry name" value="Transketo_C/PFOR_II"/>
</dbReference>
<dbReference type="EMBL" id="RBOA01000186">
    <property type="protein sequence ID" value="RMM01097.1"/>
    <property type="molecule type" value="Genomic_DNA"/>
</dbReference>
<evidence type="ECO:0000313" key="5">
    <source>
        <dbReference type="Proteomes" id="UP000050490"/>
    </source>
</evidence>
<dbReference type="InterPro" id="IPR055152">
    <property type="entry name" value="Transketolase-like_C_2"/>
</dbReference>
<dbReference type="AlphaFoldDB" id="A0A0N8REV8"/>
<dbReference type="PANTHER" id="PTHR43825">
    <property type="entry name" value="PYRUVATE DEHYDROGENASE E1 COMPONENT"/>
    <property type="match status" value="1"/>
</dbReference>
<keyword evidence="2" id="KW-0670">Pyruvate</keyword>
<protein>
    <submittedName>
        <fullName evidence="2">Pyruvate dehydrogenase E1 component beta subunit</fullName>
    </submittedName>
</protein>
<accession>A0A0N8REV8</accession>
<gene>
    <name evidence="2" type="ORF">ALO70_03659</name>
    <name evidence="4" type="ORF">ALQ39_03888</name>
    <name evidence="3" type="ORF">ALQ86_01417</name>
</gene>
<evidence type="ECO:0000313" key="4">
    <source>
        <dbReference type="EMBL" id="RMO65657.1"/>
    </source>
</evidence>
<dbReference type="InterPro" id="IPR051157">
    <property type="entry name" value="PDH/Transketolase"/>
</dbReference>
<dbReference type="Proteomes" id="UP000050490">
    <property type="component" value="Unassembled WGS sequence"/>
</dbReference>
<dbReference type="PANTHER" id="PTHR43825:SF3">
    <property type="entry name" value="PYRUVATE DEHYDROGENASE E1 COMPONENT"/>
    <property type="match status" value="1"/>
</dbReference>
<name>A0A0N8REV8_PSEA0</name>
<feature type="domain" description="Transketolase-like C-terminal" evidence="1">
    <location>
        <begin position="207"/>
        <end position="311"/>
    </location>
</feature>
<proteinExistence type="predicted"/>
<dbReference type="EMBL" id="RBPV01000045">
    <property type="protein sequence ID" value="RMO65657.1"/>
    <property type="molecule type" value="Genomic_DNA"/>
</dbReference>
<dbReference type="Proteomes" id="UP000272627">
    <property type="component" value="Unassembled WGS sequence"/>
</dbReference>
<sequence length="368" mass="40108">MMNSANGHQLAPQTRVAALACMEKIQAAAGLALRGCCSPLFAMADIVERLTRDPSTSRRISVVRASKHMACEQEGVLASAWPLRFAAQAGKVELPLIYMISSETSAELSALASESSQRGIFCNDIETLPSRWPKGAHPWLPLWLLSNSKCQPYDPADAAEARAITLHALHSLYVEGRAGFYYMALHDESNDQVSALSETQAAAAVQGMYRVGDVVSGNDGRRVRLLGAGLALRSVRQAASLLKEHWNVDCEVWSCPSYTRLARDAGSGRRWNRFHPLKTPRSWHLRDCLGEGHDAVVAVTGYPQAVAEQLREHVPGRFVALGADSAAPQGKPAISPEWIVVQALTALAEGGQLSYEPLKLALQRYRLF</sequence>
<organism evidence="2 5">
    <name type="scientific">Pseudomonas amygdali pv. eriobotryae</name>
    <dbReference type="NCBI Taxonomy" id="129137"/>
    <lineage>
        <taxon>Bacteria</taxon>
        <taxon>Pseudomonadati</taxon>
        <taxon>Pseudomonadota</taxon>
        <taxon>Gammaproteobacteria</taxon>
        <taxon>Pseudomonadales</taxon>
        <taxon>Pseudomonadaceae</taxon>
        <taxon>Pseudomonas</taxon>
        <taxon>Pseudomonas amygdali</taxon>
    </lineage>
</organism>
<dbReference type="Proteomes" id="UP000275613">
    <property type="component" value="Unassembled WGS sequence"/>
</dbReference>
<dbReference type="EMBL" id="LJQI01000387">
    <property type="protein sequence ID" value="KPX21471.1"/>
    <property type="molecule type" value="Genomic_DNA"/>
</dbReference>
<evidence type="ECO:0000313" key="7">
    <source>
        <dbReference type="Proteomes" id="UP000275613"/>
    </source>
</evidence>
<dbReference type="PATRIC" id="fig|129137.4.peg.5345"/>
<reference evidence="2 5" key="1">
    <citation type="submission" date="2015-09" db="EMBL/GenBank/DDBJ databases">
        <title>Genome announcement of multiple Pseudomonas syringae strains.</title>
        <authorList>
            <person name="Thakur S."/>
            <person name="Wang P.W."/>
            <person name="Gong Y."/>
            <person name="Weir B.S."/>
            <person name="Guttman D.S."/>
        </authorList>
    </citation>
    <scope>NUCLEOTIDE SEQUENCE [LARGE SCALE GENOMIC DNA]</scope>
    <source>
        <strain evidence="2 5">ICMP4455</strain>
    </source>
</reference>
<comment type="caution">
    <text evidence="2">The sequence shown here is derived from an EMBL/GenBank/DDBJ whole genome shotgun (WGS) entry which is preliminary data.</text>
</comment>
<evidence type="ECO:0000259" key="1">
    <source>
        <dbReference type="Pfam" id="PF22613"/>
    </source>
</evidence>
<dbReference type="Pfam" id="PF22613">
    <property type="entry name" value="Transketolase_C_1"/>
    <property type="match status" value="1"/>
</dbReference>
<dbReference type="SUPFAM" id="SSF52922">
    <property type="entry name" value="TK C-terminal domain-like"/>
    <property type="match status" value="1"/>
</dbReference>
<evidence type="ECO:0000313" key="3">
    <source>
        <dbReference type="EMBL" id="RMM01097.1"/>
    </source>
</evidence>
<evidence type="ECO:0000313" key="6">
    <source>
        <dbReference type="Proteomes" id="UP000272627"/>
    </source>
</evidence>
<evidence type="ECO:0000313" key="2">
    <source>
        <dbReference type="EMBL" id="KPX21471.1"/>
    </source>
</evidence>
<reference evidence="6 7" key="2">
    <citation type="submission" date="2018-08" db="EMBL/GenBank/DDBJ databases">
        <title>Recombination of ecologically and evolutionarily significant loci maintains genetic cohesion in the Pseudomonas syringae species complex.</title>
        <authorList>
            <person name="Dillon M."/>
            <person name="Thakur S."/>
            <person name="Almeida R.N.D."/>
            <person name="Weir B.S."/>
            <person name="Guttman D.S."/>
        </authorList>
    </citation>
    <scope>NUCLEOTIDE SEQUENCE [LARGE SCALE GENOMIC DNA]</scope>
    <source>
        <strain evidence="4 7">ICMP 4316</strain>
        <strain evidence="3 6">ICMP 8636</strain>
    </source>
</reference>
<dbReference type="Gene3D" id="3.40.50.920">
    <property type="match status" value="1"/>
</dbReference>